<dbReference type="VEuPathDB" id="FungiDB:MAN_05785"/>
<proteinExistence type="predicted"/>
<name>A0A0B4G8Q1_METAF</name>
<protein>
    <submittedName>
        <fullName evidence="2">Uncharacterized protein</fullName>
    </submittedName>
</protein>
<feature type="region of interest" description="Disordered" evidence="1">
    <location>
        <begin position="63"/>
        <end position="136"/>
    </location>
</feature>
<gene>
    <name evidence="2" type="ORF">MAN_05785</name>
</gene>
<dbReference type="AlphaFoldDB" id="A0A0B4G8Q1"/>
<organism evidence="2 3">
    <name type="scientific">Metarhizium anisopliae (strain ARSEF 549)</name>
    <dbReference type="NCBI Taxonomy" id="3151832"/>
    <lineage>
        <taxon>Eukaryota</taxon>
        <taxon>Fungi</taxon>
        <taxon>Dikarya</taxon>
        <taxon>Ascomycota</taxon>
        <taxon>Pezizomycotina</taxon>
        <taxon>Sordariomycetes</taxon>
        <taxon>Hypocreomycetidae</taxon>
        <taxon>Hypocreales</taxon>
        <taxon>Clavicipitaceae</taxon>
        <taxon>Metarhizium</taxon>
    </lineage>
</organism>
<reference evidence="2 3" key="1">
    <citation type="journal article" date="2014" name="Proc. Natl. Acad. Sci. U.S.A.">
        <title>Trajectory and genomic determinants of fungal-pathogen speciation and host adaptation.</title>
        <authorList>
            <person name="Hu X."/>
            <person name="Xiao G."/>
            <person name="Zheng P."/>
            <person name="Shang Y."/>
            <person name="Su Y."/>
            <person name="Zhang X."/>
            <person name="Liu X."/>
            <person name="Zhan S."/>
            <person name="St Leger R.J."/>
            <person name="Wang C."/>
        </authorList>
    </citation>
    <scope>NUCLEOTIDE SEQUENCE [LARGE SCALE GENOMIC DNA]</scope>
    <source>
        <strain evidence="2 3">ARSEF 549</strain>
    </source>
</reference>
<accession>A0A0B4G8Q1</accession>
<sequence length="136" mass="14858">MLGIYYSPLFHSIPTTYLHMYCPVAPVNSVGRVARSRKLVRRMRRRGIDPWRRRRMRLDEGVARMLEPNAAPSDRMSAAADGTPSRAGSRGYPAAKQRRSLSLSATASGAGTAPSRSRQPPHDGPARGRRSDGAGS</sequence>
<feature type="compositionally biased region" description="Low complexity" evidence="1">
    <location>
        <begin position="100"/>
        <end position="118"/>
    </location>
</feature>
<dbReference type="Proteomes" id="UP000031186">
    <property type="component" value="Unassembled WGS sequence"/>
</dbReference>
<feature type="compositionally biased region" description="Basic and acidic residues" evidence="1">
    <location>
        <begin position="120"/>
        <end position="136"/>
    </location>
</feature>
<comment type="caution">
    <text evidence="2">The sequence shown here is derived from an EMBL/GenBank/DDBJ whole genome shotgun (WGS) entry which is preliminary data.</text>
</comment>
<evidence type="ECO:0000313" key="2">
    <source>
        <dbReference type="EMBL" id="KID64774.1"/>
    </source>
</evidence>
<keyword evidence="3" id="KW-1185">Reference proteome</keyword>
<evidence type="ECO:0000256" key="1">
    <source>
        <dbReference type="SAM" id="MobiDB-lite"/>
    </source>
</evidence>
<evidence type="ECO:0000313" key="3">
    <source>
        <dbReference type="Proteomes" id="UP000031186"/>
    </source>
</evidence>
<dbReference type="HOGENOM" id="CLU_1875905_0_0_1"/>
<dbReference type="EMBL" id="AZNF01000007">
    <property type="protein sequence ID" value="KID64774.1"/>
    <property type="molecule type" value="Genomic_DNA"/>
</dbReference>
<feature type="non-terminal residue" evidence="2">
    <location>
        <position position="1"/>
    </location>
</feature>